<dbReference type="NCBIfam" id="TIGR03963">
    <property type="entry name" value="rSAM_QueE_Clost"/>
    <property type="match status" value="1"/>
</dbReference>
<dbReference type="InterPro" id="IPR007197">
    <property type="entry name" value="rSAM"/>
</dbReference>
<dbReference type="SFLD" id="SFLDG01067">
    <property type="entry name" value="SPASM/twitch_domain_containing"/>
    <property type="match status" value="1"/>
</dbReference>
<evidence type="ECO:0000256" key="6">
    <source>
        <dbReference type="ARBA" id="ARBA00023014"/>
    </source>
</evidence>
<feature type="domain" description="Radical SAM core" evidence="9">
    <location>
        <begin position="18"/>
        <end position="216"/>
    </location>
</feature>
<evidence type="ECO:0000256" key="5">
    <source>
        <dbReference type="ARBA" id="ARBA00023004"/>
    </source>
</evidence>
<accession>A0ABS1EMG0</accession>
<dbReference type="SUPFAM" id="SSF102114">
    <property type="entry name" value="Radical SAM enzymes"/>
    <property type="match status" value="1"/>
</dbReference>
<sequence length="221" mass="25144">MNFKVVEKFVSINGEGLRCGQLAIFIRFAGCNLNCSYCDTTWANEKNAPYELMSSEEIYNYIKSTEVKNITLTGGEPLLQEGIIELLEILAKDKELHVEIETNGSVLLDTFSKVENPPSFTMDYKLPSSNMERQMNLDNFKFLTKNDTVKFVSGSFEDLKKAKEIIDRYALVEKTSVYISPVFGQISLESIVEFMVNKKMNGVNLQVQLHKIIWDPSKRGV</sequence>
<comment type="cofactor">
    <cofactor evidence="8">
        <name>S-adenosyl-L-methionine</name>
        <dbReference type="ChEBI" id="CHEBI:59789"/>
    </cofactor>
    <text evidence="8">Binds 1 S-adenosyl-L-methionine per subunit.</text>
</comment>
<comment type="subunit">
    <text evidence="8">Homodimer.</text>
</comment>
<feature type="binding site" evidence="8">
    <location>
        <begin position="12"/>
        <end position="14"/>
    </location>
    <ligand>
        <name>substrate</name>
    </ligand>
</feature>
<comment type="caution">
    <text evidence="10">The sequence shown here is derived from an EMBL/GenBank/DDBJ whole genome shotgun (WGS) entry which is preliminary data.</text>
</comment>
<dbReference type="EMBL" id="JAENHN010000025">
    <property type="protein sequence ID" value="MBK1810555.1"/>
    <property type="molecule type" value="Genomic_DNA"/>
</dbReference>
<evidence type="ECO:0000256" key="7">
    <source>
        <dbReference type="ARBA" id="ARBA00023239"/>
    </source>
</evidence>
<keyword evidence="7 8" id="KW-0456">Lyase</keyword>
<evidence type="ECO:0000313" key="11">
    <source>
        <dbReference type="Proteomes" id="UP000596739"/>
    </source>
</evidence>
<evidence type="ECO:0000256" key="1">
    <source>
        <dbReference type="ARBA" id="ARBA00022485"/>
    </source>
</evidence>
<keyword evidence="2 8" id="KW-0949">S-adenosyl-L-methionine</keyword>
<dbReference type="Pfam" id="PF04055">
    <property type="entry name" value="Radical_SAM"/>
    <property type="match status" value="1"/>
</dbReference>
<evidence type="ECO:0000259" key="9">
    <source>
        <dbReference type="PROSITE" id="PS51918"/>
    </source>
</evidence>
<dbReference type="EC" id="4.3.99.3" evidence="8"/>
<keyword evidence="11" id="KW-1185">Reference proteome</keyword>
<dbReference type="RefSeq" id="WP_200267864.1">
    <property type="nucleotide sequence ID" value="NZ_JAENHN010000025.1"/>
</dbReference>
<comment type="function">
    <text evidence="8">Catalyzes the complex heterocyclic radical-mediated conversion of 6-carboxy-5,6,7,8-tetrahydropterin (CPH4) to 7-carboxy-7-deazaguanine (CDG), a step common to the biosynthetic pathways of all 7-deazapurine-containing compounds.</text>
</comment>
<evidence type="ECO:0000256" key="8">
    <source>
        <dbReference type="HAMAP-Rule" id="MF_00917"/>
    </source>
</evidence>
<reference evidence="11" key="1">
    <citation type="submission" date="2021-01" db="EMBL/GenBank/DDBJ databases">
        <title>Genome public.</title>
        <authorList>
            <person name="Liu C."/>
            <person name="Sun Q."/>
        </authorList>
    </citation>
    <scope>NUCLEOTIDE SEQUENCE [LARGE SCALE GENOMIC DNA]</scope>
    <source>
        <strain evidence="11">YIM B02505</strain>
    </source>
</reference>
<dbReference type="InterPro" id="IPR058240">
    <property type="entry name" value="rSAM_sf"/>
</dbReference>
<comment type="catalytic activity">
    <reaction evidence="8">
        <text>6-carboxy-5,6,7,8-tetrahydropterin + H(+) = 7-carboxy-7-carbaguanine + NH4(+)</text>
        <dbReference type="Rhea" id="RHEA:27974"/>
        <dbReference type="ChEBI" id="CHEBI:15378"/>
        <dbReference type="ChEBI" id="CHEBI:28938"/>
        <dbReference type="ChEBI" id="CHEBI:61032"/>
        <dbReference type="ChEBI" id="CHEBI:61036"/>
        <dbReference type="EC" id="4.3.99.3"/>
    </reaction>
</comment>
<evidence type="ECO:0000313" key="10">
    <source>
        <dbReference type="EMBL" id="MBK1810555.1"/>
    </source>
</evidence>
<feature type="binding site" evidence="8">
    <location>
        <position position="35"/>
    </location>
    <ligand>
        <name>[4Fe-4S] cluster</name>
        <dbReference type="ChEBI" id="CHEBI:49883"/>
        <note>4Fe-4S-S-AdoMet</note>
    </ligand>
</feature>
<keyword evidence="6 8" id="KW-0411">Iron-sulfur</keyword>
<dbReference type="InterPro" id="IPR013785">
    <property type="entry name" value="Aldolase_TIM"/>
</dbReference>
<keyword evidence="3 8" id="KW-0479">Metal-binding</keyword>
<dbReference type="Gene3D" id="3.20.20.70">
    <property type="entry name" value="Aldolase class I"/>
    <property type="match status" value="1"/>
</dbReference>
<dbReference type="SFLD" id="SFLDS00029">
    <property type="entry name" value="Radical_SAM"/>
    <property type="match status" value="1"/>
</dbReference>
<comment type="caution">
    <text evidence="8">Lacks conserved residue(s) required for the propagation of feature annotation.</text>
</comment>
<dbReference type="PIRSF" id="PIRSF000370">
    <property type="entry name" value="QueE"/>
    <property type="match status" value="1"/>
</dbReference>
<dbReference type="PANTHER" id="PTHR42836:SF1">
    <property type="entry name" value="7-CARBOXY-7-DEAZAGUANINE SYNTHASE"/>
    <property type="match status" value="1"/>
</dbReference>
<comment type="cofactor">
    <cofactor evidence="8">
        <name>[4Fe-4S] cluster</name>
        <dbReference type="ChEBI" id="CHEBI:49883"/>
    </cofactor>
    <text evidence="8">Binds 1 [4Fe-4S] cluster. The cluster is coordinated with 3 cysteines and an exchangeable S-adenosyl-L-methionine.</text>
</comment>
<evidence type="ECO:0000256" key="4">
    <source>
        <dbReference type="ARBA" id="ARBA00022842"/>
    </source>
</evidence>
<evidence type="ECO:0000256" key="2">
    <source>
        <dbReference type="ARBA" id="ARBA00022691"/>
    </source>
</evidence>
<dbReference type="CDD" id="cd01335">
    <property type="entry name" value="Radical_SAM"/>
    <property type="match status" value="1"/>
</dbReference>
<feature type="binding site" evidence="8">
    <location>
        <position position="31"/>
    </location>
    <ligand>
        <name>[4Fe-4S] cluster</name>
        <dbReference type="ChEBI" id="CHEBI:49883"/>
        <note>4Fe-4S-S-AdoMet</note>
    </ligand>
</feature>
<gene>
    <name evidence="8 10" type="primary">queE</name>
    <name evidence="10" type="ORF">JHL18_07890</name>
</gene>
<dbReference type="HAMAP" id="MF_00917">
    <property type="entry name" value="QueE"/>
    <property type="match status" value="1"/>
</dbReference>
<feature type="binding site" evidence="8">
    <location>
        <position position="38"/>
    </location>
    <ligand>
        <name>[4Fe-4S] cluster</name>
        <dbReference type="ChEBI" id="CHEBI:49883"/>
        <note>4Fe-4S-S-AdoMet</note>
    </ligand>
</feature>
<keyword evidence="4 8" id="KW-0460">Magnesium</keyword>
<feature type="binding site" evidence="8">
    <location>
        <position position="40"/>
    </location>
    <ligand>
        <name>Mg(2+)</name>
        <dbReference type="ChEBI" id="CHEBI:18420"/>
    </ligand>
</feature>
<protein>
    <recommendedName>
        <fullName evidence="8">7-carboxy-7-deazaguanine synthase</fullName>
        <shortName evidence="8">CDG synthase</shortName>
        <ecNumber evidence="8">4.3.99.3</ecNumber>
    </recommendedName>
    <alternativeName>
        <fullName evidence="8">Queuosine biosynthesis protein QueE</fullName>
    </alternativeName>
</protein>
<comment type="cofactor">
    <cofactor evidence="8">
        <name>Mg(2+)</name>
        <dbReference type="ChEBI" id="CHEBI:18420"/>
    </cofactor>
</comment>
<feature type="binding site" evidence="8">
    <location>
        <begin position="37"/>
        <end position="39"/>
    </location>
    <ligand>
        <name>S-adenosyl-L-methionine</name>
        <dbReference type="ChEBI" id="CHEBI:59789"/>
    </ligand>
</feature>
<keyword evidence="8" id="KW-0671">Queuosine biosynthesis</keyword>
<evidence type="ECO:0000256" key="3">
    <source>
        <dbReference type="ARBA" id="ARBA00022723"/>
    </source>
</evidence>
<feature type="binding site" evidence="8">
    <location>
        <position position="27"/>
    </location>
    <ligand>
        <name>substrate</name>
    </ligand>
</feature>
<feature type="binding site" evidence="8">
    <location>
        <position position="73"/>
    </location>
    <ligand>
        <name>substrate</name>
    </ligand>
</feature>
<dbReference type="Proteomes" id="UP000596739">
    <property type="component" value="Unassembled WGS sequence"/>
</dbReference>
<keyword evidence="1 8" id="KW-0004">4Fe-4S</keyword>
<organism evidence="10 11">
    <name type="scientific">Clostridium yunnanense</name>
    <dbReference type="NCBI Taxonomy" id="2800325"/>
    <lineage>
        <taxon>Bacteria</taxon>
        <taxon>Bacillati</taxon>
        <taxon>Bacillota</taxon>
        <taxon>Clostridia</taxon>
        <taxon>Eubacteriales</taxon>
        <taxon>Clostridiaceae</taxon>
        <taxon>Clostridium</taxon>
    </lineage>
</organism>
<dbReference type="InterPro" id="IPR024924">
    <property type="entry name" value="7-CO-7-deazaguanine_synth-like"/>
</dbReference>
<keyword evidence="5 8" id="KW-0408">Iron</keyword>
<name>A0ABS1EMG0_9CLOT</name>
<dbReference type="PROSITE" id="PS51918">
    <property type="entry name" value="RADICAL_SAM"/>
    <property type="match status" value="1"/>
</dbReference>
<dbReference type="PANTHER" id="PTHR42836">
    <property type="entry name" value="7-CARBOXY-7-DEAZAGUANINE SYNTHASE"/>
    <property type="match status" value="1"/>
</dbReference>
<comment type="pathway">
    <text evidence="8">Purine metabolism; 7-cyano-7-deazaguanine biosynthesis.</text>
</comment>
<feature type="binding site" evidence="8">
    <location>
        <position position="75"/>
    </location>
    <ligand>
        <name>S-adenosyl-L-methionine</name>
        <dbReference type="ChEBI" id="CHEBI:59789"/>
    </ligand>
</feature>
<dbReference type="InterPro" id="IPR023868">
    <property type="entry name" value="7-CO-7-deazaGua_synth_put_Clo"/>
</dbReference>
<comment type="similarity">
    <text evidence="8">Belongs to the radical SAM superfamily. 7-carboxy-7-deazaguanine synthase family.</text>
</comment>
<proteinExistence type="inferred from homology"/>